<proteinExistence type="predicted"/>
<dbReference type="EMBL" id="JAWDJW010006673">
    <property type="protein sequence ID" value="KAK3063927.1"/>
    <property type="molecule type" value="Genomic_DNA"/>
</dbReference>
<accession>A0ACC3D9H0</accession>
<gene>
    <name evidence="1" type="ORF">LTS18_011641</name>
</gene>
<reference evidence="1" key="1">
    <citation type="submission" date="2024-09" db="EMBL/GenBank/DDBJ databases">
        <title>Black Yeasts Isolated from many extreme environments.</title>
        <authorList>
            <person name="Coleine C."/>
            <person name="Stajich J.E."/>
            <person name="Selbmann L."/>
        </authorList>
    </citation>
    <scope>NUCLEOTIDE SEQUENCE</scope>
    <source>
        <strain evidence="1">CCFEE 5737</strain>
    </source>
</reference>
<organism evidence="1 2">
    <name type="scientific">Coniosporium uncinatum</name>
    <dbReference type="NCBI Taxonomy" id="93489"/>
    <lineage>
        <taxon>Eukaryota</taxon>
        <taxon>Fungi</taxon>
        <taxon>Dikarya</taxon>
        <taxon>Ascomycota</taxon>
        <taxon>Pezizomycotina</taxon>
        <taxon>Dothideomycetes</taxon>
        <taxon>Dothideomycetes incertae sedis</taxon>
        <taxon>Coniosporium</taxon>
    </lineage>
</organism>
<protein>
    <submittedName>
        <fullName evidence="1">Uncharacterized protein</fullName>
    </submittedName>
</protein>
<comment type="caution">
    <text evidence="1">The sequence shown here is derived from an EMBL/GenBank/DDBJ whole genome shotgun (WGS) entry which is preliminary data.</text>
</comment>
<keyword evidence="2" id="KW-1185">Reference proteome</keyword>
<sequence>RLRDLTQLSIPQSTTTALQESIANWSEQAHTELRDELDVAFSEKSWRRIAWWKLLWRADDVGMAAENVLQRYWLNDAEKGVVWLAGRVQEAGYLKRNVQATIDADPFALNVEPMIGTVEPATSAASAPAPTVPETVPGPVVGSKILVSERDTVVMKETTKPWPQQIPLARTILSQMTVPPFQALAQALLLQTLSTSSFSAALAGLLYVSFPMGLFGSGALFEAGAVASLGLVWSLQRLQRRWEGEREKWEAGVREEGRRVLKAAEDRMRGVVESGARPRKLRDEGLEERVRVREAVERCREIMARVGR</sequence>
<evidence type="ECO:0000313" key="1">
    <source>
        <dbReference type="EMBL" id="KAK3063927.1"/>
    </source>
</evidence>
<dbReference type="Proteomes" id="UP001186974">
    <property type="component" value="Unassembled WGS sequence"/>
</dbReference>
<name>A0ACC3D9H0_9PEZI</name>
<evidence type="ECO:0000313" key="2">
    <source>
        <dbReference type="Proteomes" id="UP001186974"/>
    </source>
</evidence>
<feature type="non-terminal residue" evidence="1">
    <location>
        <position position="1"/>
    </location>
</feature>